<dbReference type="PANTHER" id="PTHR37249">
    <property type="entry name" value="OS03G0206201 PROTEIN"/>
    <property type="match status" value="1"/>
</dbReference>
<gene>
    <name evidence="2" type="ORF">RIF29_05941</name>
</gene>
<keyword evidence="3" id="KW-1185">Reference proteome</keyword>
<dbReference type="EMBL" id="JAYWIO010000001">
    <property type="protein sequence ID" value="KAK7291070.1"/>
    <property type="molecule type" value="Genomic_DNA"/>
</dbReference>
<feature type="compositionally biased region" description="Polar residues" evidence="1">
    <location>
        <begin position="32"/>
        <end position="43"/>
    </location>
</feature>
<comment type="caution">
    <text evidence="2">The sequence shown here is derived from an EMBL/GenBank/DDBJ whole genome shotgun (WGS) entry which is preliminary data.</text>
</comment>
<reference evidence="2 3" key="1">
    <citation type="submission" date="2024-01" db="EMBL/GenBank/DDBJ databases">
        <title>The genomes of 5 underutilized Papilionoideae crops provide insights into root nodulation and disease resistanc.</title>
        <authorList>
            <person name="Yuan L."/>
        </authorList>
    </citation>
    <scope>NUCLEOTIDE SEQUENCE [LARGE SCALE GENOMIC DNA]</scope>
    <source>
        <strain evidence="2">ZHUSHIDOU_FW_LH</strain>
        <tissue evidence="2">Leaf</tissue>
    </source>
</reference>
<evidence type="ECO:0000313" key="2">
    <source>
        <dbReference type="EMBL" id="KAK7291070.1"/>
    </source>
</evidence>
<accession>A0AAN9J2M5</accession>
<name>A0AAN9J2M5_CROPI</name>
<proteinExistence type="predicted"/>
<sequence length="96" mass="10327">MKGNNGAYSVATNYGDRTTPIKQRRALKENVESITSNNESNVGDLTLDDYKPRKPPPIDNVTGESHPGPIEHGTPFTTLAFPKPPPSGLPDKPEGS</sequence>
<evidence type="ECO:0000313" key="3">
    <source>
        <dbReference type="Proteomes" id="UP001372338"/>
    </source>
</evidence>
<feature type="compositionally biased region" description="Polar residues" evidence="1">
    <location>
        <begin position="1"/>
        <end position="16"/>
    </location>
</feature>
<dbReference type="AlphaFoldDB" id="A0AAN9J2M5"/>
<evidence type="ECO:0000256" key="1">
    <source>
        <dbReference type="SAM" id="MobiDB-lite"/>
    </source>
</evidence>
<dbReference type="PANTHER" id="PTHR37249:SF3">
    <property type="entry name" value="OS03G0206201 PROTEIN"/>
    <property type="match status" value="1"/>
</dbReference>
<dbReference type="Proteomes" id="UP001372338">
    <property type="component" value="Unassembled WGS sequence"/>
</dbReference>
<protein>
    <submittedName>
        <fullName evidence="2">Uncharacterized protein</fullName>
    </submittedName>
</protein>
<feature type="region of interest" description="Disordered" evidence="1">
    <location>
        <begin position="1"/>
        <end position="96"/>
    </location>
</feature>
<organism evidence="2 3">
    <name type="scientific">Crotalaria pallida</name>
    <name type="common">Smooth rattlebox</name>
    <name type="synonym">Crotalaria striata</name>
    <dbReference type="NCBI Taxonomy" id="3830"/>
    <lineage>
        <taxon>Eukaryota</taxon>
        <taxon>Viridiplantae</taxon>
        <taxon>Streptophyta</taxon>
        <taxon>Embryophyta</taxon>
        <taxon>Tracheophyta</taxon>
        <taxon>Spermatophyta</taxon>
        <taxon>Magnoliopsida</taxon>
        <taxon>eudicotyledons</taxon>
        <taxon>Gunneridae</taxon>
        <taxon>Pentapetalae</taxon>
        <taxon>rosids</taxon>
        <taxon>fabids</taxon>
        <taxon>Fabales</taxon>
        <taxon>Fabaceae</taxon>
        <taxon>Papilionoideae</taxon>
        <taxon>50 kb inversion clade</taxon>
        <taxon>genistoids sensu lato</taxon>
        <taxon>core genistoids</taxon>
        <taxon>Crotalarieae</taxon>
        <taxon>Crotalaria</taxon>
    </lineage>
</organism>